<dbReference type="HOGENOM" id="CLU_042824_0_0_1"/>
<evidence type="ECO:0000256" key="1">
    <source>
        <dbReference type="SAM" id="MobiDB-lite"/>
    </source>
</evidence>
<protein>
    <submittedName>
        <fullName evidence="2">Uncharacterized protein</fullName>
    </submittedName>
</protein>
<feature type="compositionally biased region" description="Pro residues" evidence="1">
    <location>
        <begin position="85"/>
        <end position="95"/>
    </location>
</feature>
<feature type="region of interest" description="Disordered" evidence="1">
    <location>
        <begin position="1"/>
        <end position="144"/>
    </location>
</feature>
<dbReference type="OrthoDB" id="2684578at2759"/>
<feature type="compositionally biased region" description="Polar residues" evidence="1">
    <location>
        <begin position="42"/>
        <end position="83"/>
    </location>
</feature>
<feature type="region of interest" description="Disordered" evidence="1">
    <location>
        <begin position="216"/>
        <end position="283"/>
    </location>
</feature>
<organism evidence="2 3">
    <name type="scientific">Paxillus involutus ATCC 200175</name>
    <dbReference type="NCBI Taxonomy" id="664439"/>
    <lineage>
        <taxon>Eukaryota</taxon>
        <taxon>Fungi</taxon>
        <taxon>Dikarya</taxon>
        <taxon>Basidiomycota</taxon>
        <taxon>Agaricomycotina</taxon>
        <taxon>Agaricomycetes</taxon>
        <taxon>Agaricomycetidae</taxon>
        <taxon>Boletales</taxon>
        <taxon>Paxilineae</taxon>
        <taxon>Paxillaceae</taxon>
        <taxon>Paxillus</taxon>
    </lineage>
</organism>
<accession>A0A0C9TWJ3</accession>
<dbReference type="Proteomes" id="UP000053647">
    <property type="component" value="Unassembled WGS sequence"/>
</dbReference>
<evidence type="ECO:0000313" key="3">
    <source>
        <dbReference type="Proteomes" id="UP000053647"/>
    </source>
</evidence>
<keyword evidence="3" id="KW-1185">Reference proteome</keyword>
<reference evidence="3" key="2">
    <citation type="submission" date="2015-01" db="EMBL/GenBank/DDBJ databases">
        <title>Evolutionary Origins and Diversification of the Mycorrhizal Mutualists.</title>
        <authorList>
            <consortium name="DOE Joint Genome Institute"/>
            <consortium name="Mycorrhizal Genomics Consortium"/>
            <person name="Kohler A."/>
            <person name="Kuo A."/>
            <person name="Nagy L.G."/>
            <person name="Floudas D."/>
            <person name="Copeland A."/>
            <person name="Barry K.W."/>
            <person name="Cichocki N."/>
            <person name="Veneault-Fourrey C."/>
            <person name="LaButti K."/>
            <person name="Lindquist E.A."/>
            <person name="Lipzen A."/>
            <person name="Lundell T."/>
            <person name="Morin E."/>
            <person name="Murat C."/>
            <person name="Riley R."/>
            <person name="Ohm R."/>
            <person name="Sun H."/>
            <person name="Tunlid A."/>
            <person name="Henrissat B."/>
            <person name="Grigoriev I.V."/>
            <person name="Hibbett D.S."/>
            <person name="Martin F."/>
        </authorList>
    </citation>
    <scope>NUCLEOTIDE SEQUENCE [LARGE SCALE GENOMIC DNA]</scope>
    <source>
        <strain evidence="3">ATCC 200175</strain>
    </source>
</reference>
<feature type="compositionally biased region" description="Pro residues" evidence="1">
    <location>
        <begin position="239"/>
        <end position="257"/>
    </location>
</feature>
<name>A0A0C9TWJ3_PAXIN</name>
<gene>
    <name evidence="2" type="ORF">PAXINDRAFT_101391</name>
</gene>
<sequence>MRYRDYRSPESPRGVHVDTGFDQDLEEGGAHYAASPRRNRYSRPNQTPRISDVTWIQNSAPQHSASPTPRTSYTQTPRISISSPQGPPPPQPLNLPTPVIGRAQASPAPTEHEIAEHMVPDGDPYGEYQDVDPYQPRPHPTGSGARLMKSFLKHLKRIPGFDSQRLARMGSRGTVQMPEPRFSFQSSPLGYGDPIPPAMEPQHVSIPYTSPYVRPASVSGTPAVTPASLHVPSPGRSPGMPPPITVSPPFTPPPPLPGSVTTPSLAPSPALGGPQNLHPGQPVQEDGIQTLHDPGHYVAPVYPAQHPQPIFVQMPPQQHQEPSYGAHVEFPSPIDSPSRSSLSSTVARFRRFVAGLDQLPWVSEDQIADQYLPSETSRSKIRAQLRNHSDPSWYNDPPEPIRQPMYWQTEWDLFAKRSTAMMLNGNPLGWGPGDPGVSVSGHGHGHGGHEGVRYPRGYAPTQPVFVYPSGFPPPGQFAAPMPV</sequence>
<proteinExistence type="predicted"/>
<dbReference type="EMBL" id="KN819369">
    <property type="protein sequence ID" value="KIJ12057.1"/>
    <property type="molecule type" value="Genomic_DNA"/>
</dbReference>
<feature type="compositionally biased region" description="Basic and acidic residues" evidence="1">
    <location>
        <begin position="110"/>
        <end position="120"/>
    </location>
</feature>
<evidence type="ECO:0000313" key="2">
    <source>
        <dbReference type="EMBL" id="KIJ12057.1"/>
    </source>
</evidence>
<dbReference type="AlphaFoldDB" id="A0A0C9TWJ3"/>
<feature type="compositionally biased region" description="Basic and acidic residues" evidence="1">
    <location>
        <begin position="1"/>
        <end position="16"/>
    </location>
</feature>
<reference evidence="2 3" key="1">
    <citation type="submission" date="2014-06" db="EMBL/GenBank/DDBJ databases">
        <authorList>
            <consortium name="DOE Joint Genome Institute"/>
            <person name="Kuo A."/>
            <person name="Kohler A."/>
            <person name="Nagy L.G."/>
            <person name="Floudas D."/>
            <person name="Copeland A."/>
            <person name="Barry K.W."/>
            <person name="Cichocki N."/>
            <person name="Veneault-Fourrey C."/>
            <person name="LaButti K."/>
            <person name="Lindquist E.A."/>
            <person name="Lipzen A."/>
            <person name="Lundell T."/>
            <person name="Morin E."/>
            <person name="Murat C."/>
            <person name="Sun H."/>
            <person name="Tunlid A."/>
            <person name="Henrissat B."/>
            <person name="Grigoriev I.V."/>
            <person name="Hibbett D.S."/>
            <person name="Martin F."/>
            <person name="Nordberg H.P."/>
            <person name="Cantor M.N."/>
            <person name="Hua S.X."/>
        </authorList>
    </citation>
    <scope>NUCLEOTIDE SEQUENCE [LARGE SCALE GENOMIC DNA]</scope>
    <source>
        <strain evidence="2 3">ATCC 200175</strain>
    </source>
</reference>